<evidence type="ECO:0000256" key="5">
    <source>
        <dbReference type="HAMAP-Rule" id="MF_01114"/>
    </source>
</evidence>
<evidence type="ECO:0000313" key="9">
    <source>
        <dbReference type="Proteomes" id="UP000196320"/>
    </source>
</evidence>
<feature type="compositionally biased region" description="Low complexity" evidence="6">
    <location>
        <begin position="11"/>
        <end position="23"/>
    </location>
</feature>
<dbReference type="OrthoDB" id="5244465at2"/>
<dbReference type="GO" id="GO:0005737">
    <property type="term" value="C:cytoplasm"/>
    <property type="evidence" value="ECO:0007669"/>
    <property type="project" value="UniProtKB-SubCell"/>
</dbReference>
<evidence type="ECO:0000256" key="6">
    <source>
        <dbReference type="SAM" id="MobiDB-lite"/>
    </source>
</evidence>
<evidence type="ECO:0000256" key="4">
    <source>
        <dbReference type="ARBA" id="ARBA00022490"/>
    </source>
</evidence>
<dbReference type="EMBL" id="FUKO01000019">
    <property type="protein sequence ID" value="SJN32722.1"/>
    <property type="molecule type" value="Genomic_DNA"/>
</dbReference>
<organism evidence="8 9">
    <name type="scientific">Microbacterium esteraromaticum</name>
    <dbReference type="NCBI Taxonomy" id="57043"/>
    <lineage>
        <taxon>Bacteria</taxon>
        <taxon>Bacillati</taxon>
        <taxon>Actinomycetota</taxon>
        <taxon>Actinomycetes</taxon>
        <taxon>Micrococcales</taxon>
        <taxon>Microbacteriaceae</taxon>
        <taxon>Microbacterium</taxon>
    </lineage>
</organism>
<name>A0A1R4JL68_9MICO</name>
<feature type="compositionally biased region" description="Low complexity" evidence="6">
    <location>
        <begin position="64"/>
        <end position="74"/>
    </location>
</feature>
<comment type="similarity">
    <text evidence="2 5">Belongs to the RecX family.</text>
</comment>
<dbReference type="Pfam" id="PF02631">
    <property type="entry name" value="RecX_HTH2"/>
    <property type="match status" value="1"/>
</dbReference>
<accession>A0A1R4JL68</accession>
<evidence type="ECO:0000313" key="8">
    <source>
        <dbReference type="EMBL" id="SJN32722.1"/>
    </source>
</evidence>
<dbReference type="HAMAP" id="MF_01114">
    <property type="entry name" value="RecX"/>
    <property type="match status" value="1"/>
</dbReference>
<gene>
    <name evidence="5" type="primary">recX</name>
    <name evidence="8" type="ORF">FM104_08020</name>
</gene>
<dbReference type="PANTHER" id="PTHR33602">
    <property type="entry name" value="REGULATORY PROTEIN RECX FAMILY PROTEIN"/>
    <property type="match status" value="1"/>
</dbReference>
<feature type="domain" description="RecX second three-helical" evidence="7">
    <location>
        <begin position="159"/>
        <end position="200"/>
    </location>
</feature>
<dbReference type="InterPro" id="IPR053924">
    <property type="entry name" value="RecX_HTH_2nd"/>
</dbReference>
<keyword evidence="4 5" id="KW-0963">Cytoplasm</keyword>
<evidence type="ECO:0000256" key="3">
    <source>
        <dbReference type="ARBA" id="ARBA00018111"/>
    </source>
</evidence>
<protein>
    <recommendedName>
        <fullName evidence="3 5">Regulatory protein RecX</fullName>
    </recommendedName>
</protein>
<evidence type="ECO:0000256" key="1">
    <source>
        <dbReference type="ARBA" id="ARBA00004496"/>
    </source>
</evidence>
<evidence type="ECO:0000259" key="7">
    <source>
        <dbReference type="Pfam" id="PF02631"/>
    </source>
</evidence>
<dbReference type="PANTHER" id="PTHR33602:SF1">
    <property type="entry name" value="REGULATORY PROTEIN RECX FAMILY PROTEIN"/>
    <property type="match status" value="1"/>
</dbReference>
<proteinExistence type="inferred from homology"/>
<feature type="region of interest" description="Disordered" evidence="6">
    <location>
        <begin position="1"/>
        <end position="81"/>
    </location>
</feature>
<dbReference type="InterPro" id="IPR003783">
    <property type="entry name" value="Regulatory_RecX"/>
</dbReference>
<dbReference type="Proteomes" id="UP000196320">
    <property type="component" value="Unassembled WGS sequence"/>
</dbReference>
<reference evidence="8 9" key="1">
    <citation type="submission" date="2017-02" db="EMBL/GenBank/DDBJ databases">
        <authorList>
            <person name="Peterson S.W."/>
        </authorList>
    </citation>
    <scope>NUCLEOTIDE SEQUENCE [LARGE SCALE GENOMIC DNA]</scope>
    <source>
        <strain evidence="8 9">B Mb 05.01</strain>
    </source>
</reference>
<comment type="subcellular location">
    <subcellularLocation>
        <location evidence="1 5">Cytoplasm</location>
    </subcellularLocation>
</comment>
<feature type="compositionally biased region" description="Basic and acidic residues" evidence="6">
    <location>
        <begin position="26"/>
        <end position="38"/>
    </location>
</feature>
<dbReference type="GO" id="GO:0006282">
    <property type="term" value="P:regulation of DNA repair"/>
    <property type="evidence" value="ECO:0007669"/>
    <property type="project" value="UniProtKB-UniRule"/>
</dbReference>
<comment type="function">
    <text evidence="5">Modulates RecA activity.</text>
</comment>
<evidence type="ECO:0000256" key="2">
    <source>
        <dbReference type="ARBA" id="ARBA00009695"/>
    </source>
</evidence>
<sequence>MSGDLMSGDEGLAPIIPIFGGAAARRRPETEPSDDHAPRGPGPRHPALSGAAPRTQRPADDLAAEQAIEQNAEQGDGRSTERNAVVALRPLGHQVEADEAAPEQDAAEIRRRAEHALVRKLRAKALSVSEARAVLRGHDLDRDSIDDVIEDFTSRGYIDDHTLASLLVTAGVERKGQGRVALMRSMAQRGLPRDVIDAALEEVPDDDAERALDYARGKANAMSRLDPETALRRLLGQLARRGYGGPVAMNAARTALREAGGSGRGVRFVDSD</sequence>
<keyword evidence="9" id="KW-1185">Reference proteome</keyword>
<dbReference type="AlphaFoldDB" id="A0A1R4JL68"/>